<dbReference type="InterPro" id="IPR006597">
    <property type="entry name" value="Sel1-like"/>
</dbReference>
<evidence type="ECO:0000256" key="3">
    <source>
        <dbReference type="ARBA" id="ARBA00023157"/>
    </source>
</evidence>
<organism evidence="5 6">
    <name type="scientific">Campylobacter pinnipediorum subsp. caledonicus</name>
    <dbReference type="NCBI Taxonomy" id="1874362"/>
    <lineage>
        <taxon>Bacteria</taxon>
        <taxon>Pseudomonadati</taxon>
        <taxon>Campylobacterota</taxon>
        <taxon>Epsilonproteobacteria</taxon>
        <taxon>Campylobacterales</taxon>
        <taxon>Campylobacteraceae</taxon>
        <taxon>Campylobacter</taxon>
    </lineage>
</organism>
<keyword evidence="3" id="KW-1015">Disulfide bond</keyword>
<dbReference type="EMBL" id="CP017258">
    <property type="protein sequence ID" value="AQW86992.1"/>
    <property type="molecule type" value="Genomic_DNA"/>
</dbReference>
<dbReference type="PANTHER" id="PTHR11102">
    <property type="entry name" value="SEL-1-LIKE PROTEIN"/>
    <property type="match status" value="1"/>
</dbReference>
<evidence type="ECO:0000313" key="6">
    <source>
        <dbReference type="Proteomes" id="UP000190868"/>
    </source>
</evidence>
<dbReference type="PANTHER" id="PTHR11102:SF160">
    <property type="entry name" value="ERAD-ASSOCIATED E3 UBIQUITIN-PROTEIN LIGASE COMPONENT HRD3"/>
    <property type="match status" value="1"/>
</dbReference>
<dbReference type="Pfam" id="PF08238">
    <property type="entry name" value="Sel1"/>
    <property type="match status" value="3"/>
</dbReference>
<dbReference type="Gene3D" id="1.25.40.10">
    <property type="entry name" value="Tetratricopeptide repeat domain"/>
    <property type="match status" value="1"/>
</dbReference>
<dbReference type="AlphaFoldDB" id="A0A1S6U5M4"/>
<proteinExistence type="predicted"/>
<dbReference type="GO" id="GO:0008800">
    <property type="term" value="F:beta-lactamase activity"/>
    <property type="evidence" value="ECO:0007669"/>
    <property type="project" value="UniProtKB-EC"/>
</dbReference>
<name>A0A1S6U5M4_9BACT</name>
<protein>
    <recommendedName>
        <fullName evidence="2">beta-lactamase</fullName>
        <ecNumber evidence="2">3.5.2.6</ecNumber>
    </recommendedName>
</protein>
<evidence type="ECO:0000256" key="4">
    <source>
        <dbReference type="ARBA" id="ARBA00023251"/>
    </source>
</evidence>
<keyword evidence="6" id="KW-1185">Reference proteome</keyword>
<evidence type="ECO:0000313" key="5">
    <source>
        <dbReference type="EMBL" id="AQW86992.1"/>
    </source>
</evidence>
<dbReference type="GO" id="GO:0046677">
    <property type="term" value="P:response to antibiotic"/>
    <property type="evidence" value="ECO:0007669"/>
    <property type="project" value="UniProtKB-KW"/>
</dbReference>
<sequence>MKFFYFLFFILLSLFANDDELLKEAQNAYKDYDCVKAEKLYKQLANKNNPDAIFTYAWMLEKGECVKRDYAEARKYYELGIKSDDVNVQKLSNYRLGLLLIANRGGDEDESNRVLSLWGTAERLGYFQASLAIGMLYLRGNIVEQNDKLAREYFNRACDNDIKEACTIISNLKIK</sequence>
<dbReference type="SUPFAM" id="SSF81901">
    <property type="entry name" value="HCP-like"/>
    <property type="match status" value="1"/>
</dbReference>
<dbReference type="InterPro" id="IPR050767">
    <property type="entry name" value="Sel1_AlgK"/>
</dbReference>
<dbReference type="SMART" id="SM00671">
    <property type="entry name" value="SEL1"/>
    <property type="match status" value="2"/>
</dbReference>
<accession>A0A1S6U5M4</accession>
<evidence type="ECO:0000256" key="1">
    <source>
        <dbReference type="ARBA" id="ARBA00001526"/>
    </source>
</evidence>
<comment type="catalytic activity">
    <reaction evidence="1">
        <text>a beta-lactam + H2O = a substituted beta-amino acid</text>
        <dbReference type="Rhea" id="RHEA:20401"/>
        <dbReference type="ChEBI" id="CHEBI:15377"/>
        <dbReference type="ChEBI" id="CHEBI:35627"/>
        <dbReference type="ChEBI" id="CHEBI:140347"/>
        <dbReference type="EC" id="3.5.2.6"/>
    </reaction>
</comment>
<dbReference type="Proteomes" id="UP000190868">
    <property type="component" value="Chromosome"/>
</dbReference>
<reference evidence="6" key="1">
    <citation type="submission" date="2016-09" db="EMBL/GenBank/DDBJ databases">
        <title>Comparative genomics of the Campylobacter concisus group.</title>
        <authorList>
            <person name="Miller W.G."/>
            <person name="Yee E."/>
            <person name="Chapman M.H."/>
            <person name="Huynh S."/>
            <person name="Bono J.L."/>
            <person name="On S.L.W."/>
            <person name="StLeger J."/>
            <person name="Foster G."/>
            <person name="Parker C.T."/>
        </authorList>
    </citation>
    <scope>NUCLEOTIDE SEQUENCE [LARGE SCALE GENOMIC DNA]</scope>
    <source>
        <strain evidence="6">RM18021</strain>
    </source>
</reference>
<dbReference type="EC" id="3.5.2.6" evidence="2"/>
<gene>
    <name evidence="5" type="ORF">CPIN18021_0131</name>
</gene>
<keyword evidence="4" id="KW-0046">Antibiotic resistance</keyword>
<dbReference type="RefSeq" id="WP_078405794.1">
    <property type="nucleotide sequence ID" value="NZ_CP017018.1"/>
</dbReference>
<dbReference type="KEGG" id="cpin:CPIN18020_0129"/>
<evidence type="ECO:0000256" key="2">
    <source>
        <dbReference type="ARBA" id="ARBA00012865"/>
    </source>
</evidence>
<dbReference type="InterPro" id="IPR011990">
    <property type="entry name" value="TPR-like_helical_dom_sf"/>
</dbReference>
<dbReference type="GeneID" id="56565770"/>